<protein>
    <submittedName>
        <fullName evidence="1">Uncharacterized protein</fullName>
    </submittedName>
</protein>
<dbReference type="OMA" id="WENEQND"/>
<name>A0A4U6U3N8_SETVI</name>
<sequence>MDHTIQFGTYEAATSSLQIVERKVMLKALPFIRYDYYKDQQGEYTDDGSIPFFEYLNSNIQMSIAAGNGRLRSSGTCSHIPGERGRFSGQVATEDGRIFAQSLLQNLWVLEQNNECLGTFSEQNIRFRDKMSVLYNVERRKLDLLQLKANYKCAKKIIHDAFSKAGPIPDDIEHLLDLMENEFDKRSLFRVHASLWSLSDRGGMYMRMHEHLKVLSVPQVYQIMCVMGRMKYKIDWRTLVRTNDLLARIYNSKKPQYAKKNIQGQKAMEYSEGKLFTDYLRNRVAHRMDAYKLGVSYTAQGSELAALVRWPMALVTLQYELHKCKTSGDLNDGELY</sequence>
<evidence type="ECO:0000313" key="2">
    <source>
        <dbReference type="Proteomes" id="UP000298652"/>
    </source>
</evidence>
<gene>
    <name evidence="1" type="ORF">SEVIR_6G014600v2</name>
</gene>
<organism evidence="1 2">
    <name type="scientific">Setaria viridis</name>
    <name type="common">Green bristlegrass</name>
    <name type="synonym">Setaria italica subsp. viridis</name>
    <dbReference type="NCBI Taxonomy" id="4556"/>
    <lineage>
        <taxon>Eukaryota</taxon>
        <taxon>Viridiplantae</taxon>
        <taxon>Streptophyta</taxon>
        <taxon>Embryophyta</taxon>
        <taxon>Tracheophyta</taxon>
        <taxon>Spermatophyta</taxon>
        <taxon>Magnoliopsida</taxon>
        <taxon>Liliopsida</taxon>
        <taxon>Poales</taxon>
        <taxon>Poaceae</taxon>
        <taxon>PACMAD clade</taxon>
        <taxon>Panicoideae</taxon>
        <taxon>Panicodae</taxon>
        <taxon>Paniceae</taxon>
        <taxon>Cenchrinae</taxon>
        <taxon>Setaria</taxon>
    </lineage>
</organism>
<evidence type="ECO:0000313" key="1">
    <source>
        <dbReference type="EMBL" id="TKW08213.1"/>
    </source>
</evidence>
<dbReference type="PANTHER" id="PTHR35161">
    <property type="entry name" value="OS02G0303100 PROTEIN"/>
    <property type="match status" value="1"/>
</dbReference>
<dbReference type="EMBL" id="CM016557">
    <property type="protein sequence ID" value="TKW08213.1"/>
    <property type="molecule type" value="Genomic_DNA"/>
</dbReference>
<dbReference type="Gramene" id="TKW08214">
    <property type="protein sequence ID" value="TKW08214"/>
    <property type="gene ID" value="SEVIR_6G014600v2"/>
</dbReference>
<accession>A0A4U6U3N8</accession>
<reference evidence="1 2" key="1">
    <citation type="submission" date="2019-03" db="EMBL/GenBank/DDBJ databases">
        <title>WGS assembly of Setaria viridis.</title>
        <authorList>
            <person name="Huang P."/>
            <person name="Jenkins J."/>
            <person name="Grimwood J."/>
            <person name="Barry K."/>
            <person name="Healey A."/>
            <person name="Mamidi S."/>
            <person name="Sreedasyam A."/>
            <person name="Shu S."/>
            <person name="Feldman M."/>
            <person name="Wu J."/>
            <person name="Yu Y."/>
            <person name="Chen C."/>
            <person name="Johnson J."/>
            <person name="Rokhsar D."/>
            <person name="Baxter I."/>
            <person name="Schmutz J."/>
            <person name="Brutnell T."/>
            <person name="Kellogg E."/>
        </authorList>
    </citation>
    <scope>NUCLEOTIDE SEQUENCE [LARGE SCALE GENOMIC DNA]</scope>
    <source>
        <strain evidence="2">cv. A10</strain>
    </source>
</reference>
<dbReference type="EMBL" id="CM016557">
    <property type="protein sequence ID" value="TKW08214.1"/>
    <property type="molecule type" value="Genomic_DNA"/>
</dbReference>
<keyword evidence="2" id="KW-1185">Reference proteome</keyword>
<dbReference type="PANTHER" id="PTHR35161:SF18">
    <property type="entry name" value="METAXIN GLUTATHIONE S-TRANSFERASE DOMAIN-CONTAINING PROTEIN"/>
    <property type="match status" value="1"/>
</dbReference>
<dbReference type="Proteomes" id="UP000298652">
    <property type="component" value="Chromosome 6"/>
</dbReference>
<proteinExistence type="predicted"/>
<dbReference type="AlphaFoldDB" id="A0A4U6U3N8"/>
<dbReference type="Gramene" id="TKW08213">
    <property type="protein sequence ID" value="TKW08213"/>
    <property type="gene ID" value="SEVIR_6G014600v2"/>
</dbReference>